<gene>
    <name evidence="2" type="ORF">PIB30_094334</name>
</gene>
<dbReference type="Proteomes" id="UP001341840">
    <property type="component" value="Unassembled WGS sequence"/>
</dbReference>
<evidence type="ECO:0000313" key="2">
    <source>
        <dbReference type="EMBL" id="MED6177076.1"/>
    </source>
</evidence>
<feature type="non-terminal residue" evidence="2">
    <location>
        <position position="100"/>
    </location>
</feature>
<keyword evidence="1" id="KW-1133">Transmembrane helix</keyword>
<accession>A0ABU6VTW0</accession>
<evidence type="ECO:0000256" key="1">
    <source>
        <dbReference type="SAM" id="Phobius"/>
    </source>
</evidence>
<protein>
    <recommendedName>
        <fullName evidence="4">Secreted protein</fullName>
    </recommendedName>
</protein>
<dbReference type="EMBL" id="JASCZI010153111">
    <property type="protein sequence ID" value="MED6177076.1"/>
    <property type="molecule type" value="Genomic_DNA"/>
</dbReference>
<keyword evidence="1" id="KW-0812">Transmembrane</keyword>
<sequence length="100" mass="10640">MHGKGEGRHWKQRIHEEKLKLLVMFLACRLATLLLANVAHATLEAALATLLLANVAHAISASSRVACATPYDAHGTYTSAGLKLKARIGISCLGAKTKPP</sequence>
<proteinExistence type="predicted"/>
<keyword evidence="3" id="KW-1185">Reference proteome</keyword>
<evidence type="ECO:0008006" key="4">
    <source>
        <dbReference type="Google" id="ProtNLM"/>
    </source>
</evidence>
<feature type="transmembrane region" description="Helical" evidence="1">
    <location>
        <begin position="21"/>
        <end position="43"/>
    </location>
</feature>
<reference evidence="2 3" key="1">
    <citation type="journal article" date="2023" name="Plants (Basel)">
        <title>Bridging the Gap: Combining Genomics and Transcriptomics Approaches to Understand Stylosanthes scabra, an Orphan Legume from the Brazilian Caatinga.</title>
        <authorList>
            <person name="Ferreira-Neto J.R.C."/>
            <person name="da Silva M.D."/>
            <person name="Binneck E."/>
            <person name="de Melo N.F."/>
            <person name="da Silva R.H."/>
            <person name="de Melo A.L.T.M."/>
            <person name="Pandolfi V."/>
            <person name="Bustamante F.O."/>
            <person name="Brasileiro-Vidal A.C."/>
            <person name="Benko-Iseppon A.M."/>
        </authorList>
    </citation>
    <scope>NUCLEOTIDE SEQUENCE [LARGE SCALE GENOMIC DNA]</scope>
    <source>
        <tissue evidence="2">Leaves</tissue>
    </source>
</reference>
<comment type="caution">
    <text evidence="2">The sequence shown here is derived from an EMBL/GenBank/DDBJ whole genome shotgun (WGS) entry which is preliminary data.</text>
</comment>
<evidence type="ECO:0000313" key="3">
    <source>
        <dbReference type="Proteomes" id="UP001341840"/>
    </source>
</evidence>
<organism evidence="2 3">
    <name type="scientific">Stylosanthes scabra</name>
    <dbReference type="NCBI Taxonomy" id="79078"/>
    <lineage>
        <taxon>Eukaryota</taxon>
        <taxon>Viridiplantae</taxon>
        <taxon>Streptophyta</taxon>
        <taxon>Embryophyta</taxon>
        <taxon>Tracheophyta</taxon>
        <taxon>Spermatophyta</taxon>
        <taxon>Magnoliopsida</taxon>
        <taxon>eudicotyledons</taxon>
        <taxon>Gunneridae</taxon>
        <taxon>Pentapetalae</taxon>
        <taxon>rosids</taxon>
        <taxon>fabids</taxon>
        <taxon>Fabales</taxon>
        <taxon>Fabaceae</taxon>
        <taxon>Papilionoideae</taxon>
        <taxon>50 kb inversion clade</taxon>
        <taxon>dalbergioids sensu lato</taxon>
        <taxon>Dalbergieae</taxon>
        <taxon>Pterocarpus clade</taxon>
        <taxon>Stylosanthes</taxon>
    </lineage>
</organism>
<keyword evidence="1" id="KW-0472">Membrane</keyword>
<name>A0ABU6VTW0_9FABA</name>